<comment type="similarity">
    <text evidence="1">Belongs to the ribonucleoside diphosphate reductase class-2 family.</text>
</comment>
<dbReference type="GO" id="GO:0004748">
    <property type="term" value="F:ribonucleoside-diphosphate reductase activity, thioredoxin disulfide as acceptor"/>
    <property type="evidence" value="ECO:0007669"/>
    <property type="project" value="UniProtKB-EC"/>
</dbReference>
<sequence length="129" mass="14238">MKVSGILINSKISNNLLLKRRLIFIIIIKSYIKYTGSVYKLTYTYKTQGTCSKQIEIEMAPDNETIQAVTFTGGCNGNLKGIAALVKGKKISEVKSALAGIKCGFKQTSCPDQLSRALEEIEKQSKDKQ</sequence>
<dbReference type="NCBIfam" id="TIGR03905">
    <property type="entry name" value="TIGR03905_4_Cys"/>
    <property type="match status" value="1"/>
</dbReference>
<protein>
    <recommendedName>
        <fullName evidence="2">ribonucleoside-diphosphate reductase</fullName>
        <ecNumber evidence="2">1.17.4.1</ecNumber>
    </recommendedName>
</protein>
<keyword evidence="4" id="KW-0547">Nucleotide-binding</keyword>
<comment type="caution">
    <text evidence="7">The sequence shown here is derived from an EMBL/GenBank/DDBJ whole genome shotgun (WGS) entry which is preliminary data.</text>
</comment>
<evidence type="ECO:0000256" key="5">
    <source>
        <dbReference type="ARBA" id="ARBA00047754"/>
    </source>
</evidence>
<feature type="domain" description="TSCPD" evidence="6">
    <location>
        <begin position="44"/>
        <end position="120"/>
    </location>
</feature>
<evidence type="ECO:0000313" key="8">
    <source>
        <dbReference type="Proteomes" id="UP000824205"/>
    </source>
</evidence>
<reference evidence="7" key="1">
    <citation type="journal article" date="2021" name="PeerJ">
        <title>Extensive microbial diversity within the chicken gut microbiome revealed by metagenomics and culture.</title>
        <authorList>
            <person name="Gilroy R."/>
            <person name="Ravi A."/>
            <person name="Getino M."/>
            <person name="Pursley I."/>
            <person name="Horton D.L."/>
            <person name="Alikhan N.F."/>
            <person name="Baker D."/>
            <person name="Gharbi K."/>
            <person name="Hall N."/>
            <person name="Watson M."/>
            <person name="Adriaenssens E.M."/>
            <person name="Foster-Nyarko E."/>
            <person name="Jarju S."/>
            <person name="Secka A."/>
            <person name="Antonio M."/>
            <person name="Oren A."/>
            <person name="Chaudhuri R.R."/>
            <person name="La Ragione R."/>
            <person name="Hildebrand F."/>
            <person name="Pallen M.J."/>
        </authorList>
    </citation>
    <scope>NUCLEOTIDE SEQUENCE</scope>
    <source>
        <strain evidence="7">421</strain>
    </source>
</reference>
<proteinExistence type="inferred from homology"/>
<evidence type="ECO:0000256" key="3">
    <source>
        <dbReference type="ARBA" id="ARBA00022634"/>
    </source>
</evidence>
<gene>
    <name evidence="7" type="ORF">IAA48_06660</name>
</gene>
<reference evidence="7" key="2">
    <citation type="submission" date="2021-04" db="EMBL/GenBank/DDBJ databases">
        <authorList>
            <person name="Gilroy R."/>
        </authorList>
    </citation>
    <scope>NUCLEOTIDE SEQUENCE</scope>
    <source>
        <strain evidence="7">421</strain>
    </source>
</reference>
<evidence type="ECO:0000259" key="6">
    <source>
        <dbReference type="Pfam" id="PF12637"/>
    </source>
</evidence>
<dbReference type="InterPro" id="IPR024434">
    <property type="entry name" value="TSCPD_dom"/>
</dbReference>
<dbReference type="EC" id="1.17.4.1" evidence="2"/>
<evidence type="ECO:0000256" key="2">
    <source>
        <dbReference type="ARBA" id="ARBA00012274"/>
    </source>
</evidence>
<name>A0A9D1RE37_9FIRM</name>
<dbReference type="AlphaFoldDB" id="A0A9D1RE37"/>
<evidence type="ECO:0000256" key="1">
    <source>
        <dbReference type="ARBA" id="ARBA00007405"/>
    </source>
</evidence>
<organism evidence="7 8">
    <name type="scientific">Candidatus Eubacterium faecipullorum</name>
    <dbReference type="NCBI Taxonomy" id="2838571"/>
    <lineage>
        <taxon>Bacteria</taxon>
        <taxon>Bacillati</taxon>
        <taxon>Bacillota</taxon>
        <taxon>Clostridia</taxon>
        <taxon>Eubacteriales</taxon>
        <taxon>Eubacteriaceae</taxon>
        <taxon>Eubacterium</taxon>
    </lineage>
</organism>
<dbReference type="GO" id="GO:0000166">
    <property type="term" value="F:nucleotide binding"/>
    <property type="evidence" value="ECO:0007669"/>
    <property type="project" value="UniProtKB-KW"/>
</dbReference>
<keyword evidence="3" id="KW-0237">DNA synthesis</keyword>
<evidence type="ECO:0000313" key="7">
    <source>
        <dbReference type="EMBL" id="HIW86164.1"/>
    </source>
</evidence>
<dbReference type="Pfam" id="PF12637">
    <property type="entry name" value="TSCPD"/>
    <property type="match status" value="1"/>
</dbReference>
<dbReference type="GO" id="GO:0071897">
    <property type="term" value="P:DNA biosynthetic process"/>
    <property type="evidence" value="ECO:0007669"/>
    <property type="project" value="UniProtKB-KW"/>
</dbReference>
<dbReference type="EMBL" id="DXGE01000028">
    <property type="protein sequence ID" value="HIW86164.1"/>
    <property type="molecule type" value="Genomic_DNA"/>
</dbReference>
<accession>A0A9D1RE37</accession>
<dbReference type="InterPro" id="IPR023806">
    <property type="entry name" value="CHP03905"/>
</dbReference>
<evidence type="ECO:0000256" key="4">
    <source>
        <dbReference type="ARBA" id="ARBA00022741"/>
    </source>
</evidence>
<dbReference type="Proteomes" id="UP000824205">
    <property type="component" value="Unassembled WGS sequence"/>
</dbReference>
<comment type="catalytic activity">
    <reaction evidence="5">
        <text>a 2'-deoxyribonucleoside 5'-diphosphate + [thioredoxin]-disulfide + H2O = a ribonucleoside 5'-diphosphate + [thioredoxin]-dithiol</text>
        <dbReference type="Rhea" id="RHEA:23252"/>
        <dbReference type="Rhea" id="RHEA-COMP:10698"/>
        <dbReference type="Rhea" id="RHEA-COMP:10700"/>
        <dbReference type="ChEBI" id="CHEBI:15377"/>
        <dbReference type="ChEBI" id="CHEBI:29950"/>
        <dbReference type="ChEBI" id="CHEBI:50058"/>
        <dbReference type="ChEBI" id="CHEBI:57930"/>
        <dbReference type="ChEBI" id="CHEBI:73316"/>
        <dbReference type="EC" id="1.17.4.1"/>
    </reaction>
</comment>